<organism evidence="3 4">
    <name type="scientific">Galendromus occidentalis</name>
    <name type="common">western predatory mite</name>
    <dbReference type="NCBI Taxonomy" id="34638"/>
    <lineage>
        <taxon>Eukaryota</taxon>
        <taxon>Metazoa</taxon>
        <taxon>Ecdysozoa</taxon>
        <taxon>Arthropoda</taxon>
        <taxon>Chelicerata</taxon>
        <taxon>Arachnida</taxon>
        <taxon>Acari</taxon>
        <taxon>Parasitiformes</taxon>
        <taxon>Mesostigmata</taxon>
        <taxon>Gamasina</taxon>
        <taxon>Phytoseioidea</taxon>
        <taxon>Phytoseiidae</taxon>
        <taxon>Typhlodrominae</taxon>
        <taxon>Galendromus</taxon>
    </lineage>
</organism>
<dbReference type="SUPFAM" id="SSF47473">
    <property type="entry name" value="EF-hand"/>
    <property type="match status" value="1"/>
</dbReference>
<feature type="compositionally biased region" description="Basic and acidic residues" evidence="2">
    <location>
        <begin position="88"/>
        <end position="123"/>
    </location>
</feature>
<dbReference type="InterPro" id="IPR011992">
    <property type="entry name" value="EF-hand-dom_pair"/>
</dbReference>
<name>A0AAJ6QRY4_9ACAR</name>
<proteinExistence type="inferred from homology"/>
<dbReference type="Gene3D" id="1.10.238.10">
    <property type="entry name" value="EF-hand"/>
    <property type="match status" value="1"/>
</dbReference>
<accession>A0AAJ6QRY4</accession>
<dbReference type="GO" id="GO:0046785">
    <property type="term" value="P:microtubule polymerization"/>
    <property type="evidence" value="ECO:0007669"/>
    <property type="project" value="InterPro"/>
</dbReference>
<dbReference type="Pfam" id="PF05517">
    <property type="entry name" value="p25-alpha"/>
    <property type="match status" value="1"/>
</dbReference>
<dbReference type="RefSeq" id="XP_003742023.1">
    <property type="nucleotide sequence ID" value="XM_003741975.1"/>
</dbReference>
<dbReference type="GO" id="GO:0001578">
    <property type="term" value="P:microtubule bundle formation"/>
    <property type="evidence" value="ECO:0007669"/>
    <property type="project" value="TreeGrafter"/>
</dbReference>
<dbReference type="KEGG" id="goe:100900345"/>
<dbReference type="PANTHER" id="PTHR12932">
    <property type="entry name" value="P25 ALPHA-RELATED"/>
    <property type="match status" value="1"/>
</dbReference>
<dbReference type="GO" id="GO:0032273">
    <property type="term" value="P:positive regulation of protein polymerization"/>
    <property type="evidence" value="ECO:0007669"/>
    <property type="project" value="TreeGrafter"/>
</dbReference>
<evidence type="ECO:0000313" key="4">
    <source>
        <dbReference type="RefSeq" id="XP_003742023.1"/>
    </source>
</evidence>
<sequence length="307" mass="35039">MRKSPRHRYIEIGKKGQRHMMLVMEDVPRRVKIKKRPSNQWKDNPTIVVEESSDPDEQGGSKREGGDFIFDDQNRDDDQASDQDGDDASDKSQSDVDDKDKDDDKADEDRFYPKSAMKKDTALKDGDIDSEKYAAADGEGESLISLEEHLLLMESRLIEDISTIVREELAEFKRLFLVTPPESPEPEEPVGEDFGEMFKSFARVGDSKGAGDLITLSNSDRWWKQAKVIDGRRISTTDTGIYFRKIAKTKRTLTFREYQLFVEGIAKSKKIPVEEIRFKLCNCGPPTVGGRFQLDDAFGARKVRMRE</sequence>
<feature type="compositionally biased region" description="Basic and acidic residues" evidence="2">
    <location>
        <begin position="59"/>
        <end position="78"/>
    </location>
</feature>
<dbReference type="PANTHER" id="PTHR12932:SF9">
    <property type="entry name" value="TUBULIN POLYMERIZATION-PROMOTING PROTEIN HOMOLOG"/>
    <property type="match status" value="1"/>
</dbReference>
<evidence type="ECO:0000256" key="1">
    <source>
        <dbReference type="ARBA" id="ARBA00010994"/>
    </source>
</evidence>
<comment type="similarity">
    <text evidence="1">Belongs to the TPPP family.</text>
</comment>
<dbReference type="AlphaFoldDB" id="A0AAJ6QRY4"/>
<dbReference type="GeneID" id="100900345"/>
<protein>
    <submittedName>
        <fullName evidence="4">Uncharacterized protein LOC100900345</fullName>
    </submittedName>
</protein>
<reference evidence="4" key="1">
    <citation type="submission" date="2025-08" db="UniProtKB">
        <authorList>
            <consortium name="RefSeq"/>
        </authorList>
    </citation>
    <scope>IDENTIFICATION</scope>
</reference>
<evidence type="ECO:0000313" key="3">
    <source>
        <dbReference type="Proteomes" id="UP000694867"/>
    </source>
</evidence>
<keyword evidence="3" id="KW-1185">Reference proteome</keyword>
<dbReference type="GO" id="GO:0015631">
    <property type="term" value="F:tubulin binding"/>
    <property type="evidence" value="ECO:0007669"/>
    <property type="project" value="InterPro"/>
</dbReference>
<evidence type="ECO:0000256" key="2">
    <source>
        <dbReference type="SAM" id="MobiDB-lite"/>
    </source>
</evidence>
<dbReference type="GO" id="GO:0005874">
    <property type="term" value="C:microtubule"/>
    <property type="evidence" value="ECO:0007669"/>
    <property type="project" value="TreeGrafter"/>
</dbReference>
<gene>
    <name evidence="4" type="primary">LOC100900345</name>
</gene>
<dbReference type="Proteomes" id="UP000694867">
    <property type="component" value="Unplaced"/>
</dbReference>
<dbReference type="InterPro" id="IPR008907">
    <property type="entry name" value="TPP/p25"/>
</dbReference>
<feature type="region of interest" description="Disordered" evidence="2">
    <location>
        <begin position="29"/>
        <end position="123"/>
    </location>
</feature>